<gene>
    <name evidence="13" type="primary">alr</name>
    <name evidence="13" type="ORF">C2869_12620</name>
</gene>
<evidence type="ECO:0000313" key="14">
    <source>
        <dbReference type="Proteomes" id="UP000244441"/>
    </source>
</evidence>
<dbReference type="FunFam" id="3.20.20.10:FF:000002">
    <property type="entry name" value="Alanine racemase"/>
    <property type="match status" value="1"/>
</dbReference>
<dbReference type="NCBIfam" id="TIGR00492">
    <property type="entry name" value="alr"/>
    <property type="match status" value="1"/>
</dbReference>
<name>A0A2S0VSP3_9ALTE</name>
<dbReference type="CDD" id="cd06827">
    <property type="entry name" value="PLPDE_III_AR_proteobact"/>
    <property type="match status" value="1"/>
</dbReference>
<accession>A0A2S0VSP3</accession>
<organism evidence="13 14">
    <name type="scientific">Saccharobesus litoralis</name>
    <dbReference type="NCBI Taxonomy" id="2172099"/>
    <lineage>
        <taxon>Bacteria</taxon>
        <taxon>Pseudomonadati</taxon>
        <taxon>Pseudomonadota</taxon>
        <taxon>Gammaproteobacteria</taxon>
        <taxon>Alteromonadales</taxon>
        <taxon>Alteromonadaceae</taxon>
        <taxon>Saccharobesus</taxon>
    </lineage>
</organism>
<dbReference type="KEGG" id="cate:C2869_12620"/>
<dbReference type="InterPro" id="IPR020622">
    <property type="entry name" value="Ala_racemase_pyridoxalP-BS"/>
</dbReference>
<feature type="active site" description="Proton acceptor; specific for L-alanine" evidence="9">
    <location>
        <position position="255"/>
    </location>
</feature>
<evidence type="ECO:0000256" key="10">
    <source>
        <dbReference type="PIRSR" id="PIRSR600821-50"/>
    </source>
</evidence>
<dbReference type="Gene3D" id="2.40.37.10">
    <property type="entry name" value="Lyase, Ornithine Decarboxylase, Chain A, domain 1"/>
    <property type="match status" value="1"/>
</dbReference>
<feature type="modified residue" description="N6-(pyridoxal phosphate)lysine" evidence="9 10">
    <location>
        <position position="36"/>
    </location>
</feature>
<protein>
    <recommendedName>
        <fullName evidence="5 9">Alanine racemase</fullName>
        <ecNumber evidence="5 9">5.1.1.1</ecNumber>
    </recommendedName>
</protein>
<keyword evidence="7 9" id="KW-0413">Isomerase</keyword>
<dbReference type="InterPro" id="IPR029066">
    <property type="entry name" value="PLP-binding_barrel"/>
</dbReference>
<feature type="binding site" evidence="9 11">
    <location>
        <position position="303"/>
    </location>
    <ligand>
        <name>substrate</name>
    </ligand>
</feature>
<dbReference type="GO" id="GO:0030170">
    <property type="term" value="F:pyridoxal phosphate binding"/>
    <property type="evidence" value="ECO:0007669"/>
    <property type="project" value="UniProtKB-UniRule"/>
</dbReference>
<evidence type="ECO:0000313" key="13">
    <source>
        <dbReference type="EMBL" id="AWB67229.1"/>
    </source>
</evidence>
<comment type="catalytic activity">
    <reaction evidence="1 9">
        <text>L-alanine = D-alanine</text>
        <dbReference type="Rhea" id="RHEA:20249"/>
        <dbReference type="ChEBI" id="CHEBI:57416"/>
        <dbReference type="ChEBI" id="CHEBI:57972"/>
        <dbReference type="EC" id="5.1.1.1"/>
    </reaction>
</comment>
<evidence type="ECO:0000256" key="8">
    <source>
        <dbReference type="ARBA" id="ARBA00037912"/>
    </source>
</evidence>
<dbReference type="HAMAP" id="MF_01201">
    <property type="entry name" value="Ala_racemase"/>
    <property type="match status" value="1"/>
</dbReference>
<evidence type="ECO:0000256" key="6">
    <source>
        <dbReference type="ARBA" id="ARBA00022898"/>
    </source>
</evidence>
<dbReference type="RefSeq" id="WP_108603276.1">
    <property type="nucleotide sequence ID" value="NZ_CP026604.1"/>
</dbReference>
<dbReference type="Proteomes" id="UP000244441">
    <property type="component" value="Chromosome"/>
</dbReference>
<comment type="cofactor">
    <cofactor evidence="2 9 10">
        <name>pyridoxal 5'-phosphate</name>
        <dbReference type="ChEBI" id="CHEBI:597326"/>
    </cofactor>
</comment>
<comment type="pathway">
    <text evidence="3">Cell wall biogenesis; peptidoglycan biosynthesis.</text>
</comment>
<comment type="function">
    <text evidence="9">Catalyzes the interconversion of L-alanine and D-alanine. May also act on other amino acids.</text>
</comment>
<feature type="active site" description="Proton acceptor; specific for D-alanine" evidence="9">
    <location>
        <position position="36"/>
    </location>
</feature>
<reference evidence="13 14" key="1">
    <citation type="submission" date="2018-01" db="EMBL/GenBank/DDBJ databases">
        <title>Genome sequence of a Cantenovulum-like bacteria.</title>
        <authorList>
            <person name="Tan W.R."/>
            <person name="Lau N.-S."/>
            <person name="Go F."/>
            <person name="Amirul A.-A.A."/>
        </authorList>
    </citation>
    <scope>NUCLEOTIDE SEQUENCE [LARGE SCALE GENOMIC DNA]</scope>
    <source>
        <strain evidence="13 14">CCB-QB4</strain>
    </source>
</reference>
<dbReference type="EC" id="5.1.1.1" evidence="5 9"/>
<dbReference type="Gene3D" id="3.20.20.10">
    <property type="entry name" value="Alanine racemase"/>
    <property type="match status" value="1"/>
</dbReference>
<evidence type="ECO:0000259" key="12">
    <source>
        <dbReference type="SMART" id="SM01005"/>
    </source>
</evidence>
<evidence type="ECO:0000256" key="5">
    <source>
        <dbReference type="ARBA" id="ARBA00013089"/>
    </source>
</evidence>
<dbReference type="InterPro" id="IPR009006">
    <property type="entry name" value="Ala_racemase/Decarboxylase_C"/>
</dbReference>
<dbReference type="PANTHER" id="PTHR30511">
    <property type="entry name" value="ALANINE RACEMASE"/>
    <property type="match status" value="1"/>
</dbReference>
<dbReference type="InterPro" id="IPR001608">
    <property type="entry name" value="Ala_racemase_N"/>
</dbReference>
<dbReference type="Pfam" id="PF01168">
    <property type="entry name" value="Ala_racemase_N"/>
    <property type="match status" value="1"/>
</dbReference>
<dbReference type="SMART" id="SM01005">
    <property type="entry name" value="Ala_racemase_C"/>
    <property type="match status" value="1"/>
</dbReference>
<feature type="domain" description="Alanine racemase C-terminal" evidence="12">
    <location>
        <begin position="234"/>
        <end position="358"/>
    </location>
</feature>
<dbReference type="GO" id="GO:0005829">
    <property type="term" value="C:cytosol"/>
    <property type="evidence" value="ECO:0007669"/>
    <property type="project" value="TreeGrafter"/>
</dbReference>
<dbReference type="GO" id="GO:0008784">
    <property type="term" value="F:alanine racemase activity"/>
    <property type="evidence" value="ECO:0007669"/>
    <property type="project" value="UniProtKB-UniRule"/>
</dbReference>
<evidence type="ECO:0000256" key="3">
    <source>
        <dbReference type="ARBA" id="ARBA00004752"/>
    </source>
</evidence>
<dbReference type="AlphaFoldDB" id="A0A2S0VSP3"/>
<dbReference type="PRINTS" id="PR00992">
    <property type="entry name" value="ALARACEMASE"/>
</dbReference>
<dbReference type="GO" id="GO:0030632">
    <property type="term" value="P:D-alanine biosynthetic process"/>
    <property type="evidence" value="ECO:0007669"/>
    <property type="project" value="UniProtKB-UniRule"/>
</dbReference>
<feature type="binding site" evidence="9 11">
    <location>
        <position position="131"/>
    </location>
    <ligand>
        <name>substrate</name>
    </ligand>
</feature>
<evidence type="ECO:0000256" key="7">
    <source>
        <dbReference type="ARBA" id="ARBA00023235"/>
    </source>
</evidence>
<keyword evidence="6 9" id="KW-0663">Pyridoxal phosphate</keyword>
<dbReference type="PANTHER" id="PTHR30511:SF4">
    <property type="entry name" value="ALANINE RACEMASE, BIOSYNTHETIC"/>
    <property type="match status" value="1"/>
</dbReference>
<dbReference type="InterPro" id="IPR011079">
    <property type="entry name" value="Ala_racemase_C"/>
</dbReference>
<keyword evidence="14" id="KW-1185">Reference proteome</keyword>
<proteinExistence type="inferred from homology"/>
<dbReference type="FunFam" id="2.40.37.10:FF:000002">
    <property type="entry name" value="Alanine racemase"/>
    <property type="match status" value="1"/>
</dbReference>
<evidence type="ECO:0000256" key="4">
    <source>
        <dbReference type="ARBA" id="ARBA00007880"/>
    </source>
</evidence>
<evidence type="ECO:0000256" key="9">
    <source>
        <dbReference type="HAMAP-Rule" id="MF_01201"/>
    </source>
</evidence>
<evidence type="ECO:0000256" key="2">
    <source>
        <dbReference type="ARBA" id="ARBA00001933"/>
    </source>
</evidence>
<dbReference type="OrthoDB" id="9813814at2"/>
<evidence type="ECO:0000256" key="11">
    <source>
        <dbReference type="PIRSR" id="PIRSR600821-52"/>
    </source>
</evidence>
<comment type="pathway">
    <text evidence="8 9">Amino-acid biosynthesis; D-alanine biosynthesis; D-alanine from L-alanine: step 1/1.</text>
</comment>
<comment type="similarity">
    <text evidence="4 9">Belongs to the alanine racemase family.</text>
</comment>
<dbReference type="EMBL" id="CP026604">
    <property type="protein sequence ID" value="AWB67229.1"/>
    <property type="molecule type" value="Genomic_DNA"/>
</dbReference>
<dbReference type="PROSITE" id="PS00395">
    <property type="entry name" value="ALANINE_RACEMASE"/>
    <property type="match status" value="1"/>
</dbReference>
<evidence type="ECO:0000256" key="1">
    <source>
        <dbReference type="ARBA" id="ARBA00000316"/>
    </source>
</evidence>
<dbReference type="Pfam" id="PF00842">
    <property type="entry name" value="Ala_racemase_C"/>
    <property type="match status" value="1"/>
</dbReference>
<dbReference type="SUPFAM" id="SSF51419">
    <property type="entry name" value="PLP-binding barrel"/>
    <property type="match status" value="1"/>
</dbReference>
<dbReference type="UniPathway" id="UPA00042">
    <property type="reaction ID" value="UER00497"/>
</dbReference>
<sequence>MTLTGVTAEINLDAISHNLALVKKLAPQSKVIAVIKANGYGHGALAVASALTHADSLGVARFSEAVALRDAGVEQTILLLEGFFKANELPYIAKHNIETVIHCEEQLNALSQVKLPKAITVWLKIDTGMTRLGISPEACSRYMTALSSNPNVKEIRLMSHFACADEKQATMNTLQQNGLQSLINTYSLQASLANSAAILSRPTSHLDWVRPGLILYGMSPIEGCRISQNGFQVAMTLKSHLIAVKPIKQGTTIGYGATWQAKQDTTIGVVAIGYGDGYPRHAKSGTPVWVNGRIVPLVGRVSMDMITVDLGNNAQDQNGDMVELWGQHVAIEKVAAYADTIPYELTCTLTTRVSRAYITDGKIVEIAS</sequence>
<dbReference type="SUPFAM" id="SSF50621">
    <property type="entry name" value="Alanine racemase C-terminal domain-like"/>
    <property type="match status" value="1"/>
</dbReference>
<dbReference type="InterPro" id="IPR000821">
    <property type="entry name" value="Ala_racemase"/>
</dbReference>